<dbReference type="Proteomes" id="UP001154282">
    <property type="component" value="Unassembled WGS sequence"/>
</dbReference>
<dbReference type="InterPro" id="IPR019734">
    <property type="entry name" value="TPR_rpt"/>
</dbReference>
<keyword evidence="5" id="KW-1185">Reference proteome</keyword>
<dbReference type="InterPro" id="IPR011990">
    <property type="entry name" value="TPR-like_helical_dom_sf"/>
</dbReference>
<dbReference type="PROSITE" id="PS50005">
    <property type="entry name" value="TPR"/>
    <property type="match status" value="1"/>
</dbReference>
<keyword evidence="2" id="KW-0677">Repeat</keyword>
<accession>A0AAV0GYH0</accession>
<sequence length="407" mass="46095">MIFSRLVRVAATSLSSIVAPSGSSPRNASFSSAAVPNRYFYSPTNRSGTELYRRISPVGDLRIPSIWILNSWIQEGRSVTKDQLVSYIKEHRCYGRHYLALKISKWMTDKMHLDLTSEDAAMRLELIAKVQGIEKAERYFYRLPQQLKGIDTYGALLSSYGHVQAVEKAEGLITKNKDMKAYYCLITNYAAMGEKSRVLGVWELLKKNGKVLNKGYMNVISSLLKLEDFETAEKIFDEWESRNLSYDVRIPNILIRAYSTSALLEKAETMVDRVINHSILPHAHSWLNLAIGYLNHGQTEKAMETIKRAVNGSKSGWRPNPRVLEDFLELLARRGDCLEEVGQLIKSLADNDVVPLSVRFRFSGNLRVWSLDHEFDGHANGSGFAKIISKLMSLSVKKKTRGKTHCV</sequence>
<dbReference type="PANTHER" id="PTHR45717:SF28">
    <property type="entry name" value="PENTACOTRIPEPTIDE-REPEAT REGION OF PRORP DOMAIN-CONTAINING PROTEIN"/>
    <property type="match status" value="1"/>
</dbReference>
<evidence type="ECO:0000256" key="2">
    <source>
        <dbReference type="ARBA" id="ARBA00022737"/>
    </source>
</evidence>
<evidence type="ECO:0000313" key="5">
    <source>
        <dbReference type="Proteomes" id="UP001154282"/>
    </source>
</evidence>
<dbReference type="SUPFAM" id="SSF48452">
    <property type="entry name" value="TPR-like"/>
    <property type="match status" value="1"/>
</dbReference>
<protein>
    <recommendedName>
        <fullName evidence="6">Pentatricopeptide repeat-containing protein</fullName>
    </recommendedName>
</protein>
<gene>
    <name evidence="4" type="ORF">LITE_LOCUS1732</name>
</gene>
<dbReference type="InterPro" id="IPR002885">
    <property type="entry name" value="PPR_rpt"/>
</dbReference>
<dbReference type="AlphaFoldDB" id="A0AAV0GYH0"/>
<organism evidence="4 5">
    <name type="scientific">Linum tenue</name>
    <dbReference type="NCBI Taxonomy" id="586396"/>
    <lineage>
        <taxon>Eukaryota</taxon>
        <taxon>Viridiplantae</taxon>
        <taxon>Streptophyta</taxon>
        <taxon>Embryophyta</taxon>
        <taxon>Tracheophyta</taxon>
        <taxon>Spermatophyta</taxon>
        <taxon>Magnoliopsida</taxon>
        <taxon>eudicotyledons</taxon>
        <taxon>Gunneridae</taxon>
        <taxon>Pentapetalae</taxon>
        <taxon>rosids</taxon>
        <taxon>fabids</taxon>
        <taxon>Malpighiales</taxon>
        <taxon>Linaceae</taxon>
        <taxon>Linum</taxon>
    </lineage>
</organism>
<evidence type="ECO:0000256" key="1">
    <source>
        <dbReference type="ARBA" id="ARBA00007626"/>
    </source>
</evidence>
<feature type="repeat" description="TPR" evidence="3">
    <location>
        <begin position="283"/>
        <end position="316"/>
    </location>
</feature>
<dbReference type="Pfam" id="PF01535">
    <property type="entry name" value="PPR"/>
    <property type="match status" value="1"/>
</dbReference>
<dbReference type="Gene3D" id="1.25.40.10">
    <property type="entry name" value="Tetratricopeptide repeat domain"/>
    <property type="match status" value="2"/>
</dbReference>
<reference evidence="4" key="1">
    <citation type="submission" date="2022-08" db="EMBL/GenBank/DDBJ databases">
        <authorList>
            <person name="Gutierrez-Valencia J."/>
        </authorList>
    </citation>
    <scope>NUCLEOTIDE SEQUENCE</scope>
</reference>
<comment type="similarity">
    <text evidence="1">Belongs to the PPR family. P subfamily.</text>
</comment>
<evidence type="ECO:0000256" key="3">
    <source>
        <dbReference type="PROSITE-ProRule" id="PRU00339"/>
    </source>
</evidence>
<evidence type="ECO:0000313" key="4">
    <source>
        <dbReference type="EMBL" id="CAI0378047.1"/>
    </source>
</evidence>
<keyword evidence="3" id="KW-0802">TPR repeat</keyword>
<dbReference type="GO" id="GO:0005739">
    <property type="term" value="C:mitochondrion"/>
    <property type="evidence" value="ECO:0007669"/>
    <property type="project" value="TreeGrafter"/>
</dbReference>
<dbReference type="EMBL" id="CAMGYJ010000002">
    <property type="protein sequence ID" value="CAI0378047.1"/>
    <property type="molecule type" value="Genomic_DNA"/>
</dbReference>
<name>A0AAV0GYH0_9ROSI</name>
<comment type="caution">
    <text evidence="4">The sequence shown here is derived from an EMBL/GenBank/DDBJ whole genome shotgun (WGS) entry which is preliminary data.</text>
</comment>
<proteinExistence type="inferred from homology"/>
<dbReference type="GO" id="GO:0003729">
    <property type="term" value="F:mRNA binding"/>
    <property type="evidence" value="ECO:0007669"/>
    <property type="project" value="UniProtKB-ARBA"/>
</dbReference>
<dbReference type="PANTHER" id="PTHR45717">
    <property type="entry name" value="OS12G0527900 PROTEIN"/>
    <property type="match status" value="1"/>
</dbReference>
<evidence type="ECO:0008006" key="6">
    <source>
        <dbReference type="Google" id="ProtNLM"/>
    </source>
</evidence>